<dbReference type="PANTHER" id="PTHR43725:SF47">
    <property type="entry name" value="UDP-GLUCOSE 4-EPIMERASE"/>
    <property type="match status" value="1"/>
</dbReference>
<dbReference type="InterPro" id="IPR036291">
    <property type="entry name" value="NAD(P)-bd_dom_sf"/>
</dbReference>
<dbReference type="NCBIfam" id="TIGR01179">
    <property type="entry name" value="galE"/>
    <property type="match status" value="1"/>
</dbReference>
<dbReference type="GO" id="GO:0005829">
    <property type="term" value="C:cytosol"/>
    <property type="evidence" value="ECO:0007669"/>
    <property type="project" value="TreeGrafter"/>
</dbReference>
<evidence type="ECO:0000256" key="1">
    <source>
        <dbReference type="ARBA" id="ARBA00000083"/>
    </source>
</evidence>
<dbReference type="CDD" id="cd05247">
    <property type="entry name" value="UDP_G4E_1_SDR_e"/>
    <property type="match status" value="1"/>
</dbReference>
<dbReference type="PRINTS" id="PR01713">
    <property type="entry name" value="NUCEPIMERASE"/>
</dbReference>
<dbReference type="OrthoDB" id="9803010at2"/>
<reference evidence="12 13" key="1">
    <citation type="submission" date="2019-03" db="EMBL/GenBank/DDBJ databases">
        <title>Freshwater and sediment microbial communities from various areas in North America, analyzing microbe dynamics in response to fracking.</title>
        <authorList>
            <person name="Lamendella R."/>
        </authorList>
    </citation>
    <scope>NUCLEOTIDE SEQUENCE [LARGE SCALE GENOMIC DNA]</scope>
    <source>
        <strain evidence="12 13">1_TX</strain>
    </source>
</reference>
<dbReference type="Pfam" id="PF01370">
    <property type="entry name" value="Epimerase"/>
    <property type="match status" value="1"/>
</dbReference>
<name>A0A4V3C0J3_9GAMM</name>
<evidence type="ECO:0000313" key="13">
    <source>
        <dbReference type="Proteomes" id="UP000295150"/>
    </source>
</evidence>
<comment type="similarity">
    <text evidence="4 10">Belongs to the NAD(P)-dependent epimerase/dehydratase family.</text>
</comment>
<comment type="subunit">
    <text evidence="10">Homodimer.</text>
</comment>
<dbReference type="PANTHER" id="PTHR43725">
    <property type="entry name" value="UDP-GLUCOSE 4-EPIMERASE"/>
    <property type="match status" value="1"/>
</dbReference>
<gene>
    <name evidence="12" type="ORF">DFO68_105184</name>
</gene>
<keyword evidence="8" id="KW-0299">Galactose metabolism</keyword>
<comment type="cofactor">
    <cofactor evidence="2 10">
        <name>NAD(+)</name>
        <dbReference type="ChEBI" id="CHEBI:57540"/>
    </cofactor>
</comment>
<evidence type="ECO:0000256" key="7">
    <source>
        <dbReference type="ARBA" id="ARBA00023027"/>
    </source>
</evidence>
<keyword evidence="13" id="KW-1185">Reference proteome</keyword>
<evidence type="ECO:0000256" key="10">
    <source>
        <dbReference type="RuleBase" id="RU366046"/>
    </source>
</evidence>
<protein>
    <recommendedName>
        <fullName evidence="6 10">UDP-glucose 4-epimerase</fullName>
        <ecNumber evidence="5 10">5.1.3.2</ecNumber>
    </recommendedName>
</protein>
<evidence type="ECO:0000256" key="9">
    <source>
        <dbReference type="ARBA" id="ARBA00023235"/>
    </source>
</evidence>
<evidence type="ECO:0000256" key="8">
    <source>
        <dbReference type="ARBA" id="ARBA00023144"/>
    </source>
</evidence>
<dbReference type="GO" id="GO:0003978">
    <property type="term" value="F:UDP-glucose 4-epimerase activity"/>
    <property type="evidence" value="ECO:0007669"/>
    <property type="project" value="UniProtKB-UniRule"/>
</dbReference>
<dbReference type="EC" id="5.1.3.2" evidence="5 10"/>
<evidence type="ECO:0000256" key="2">
    <source>
        <dbReference type="ARBA" id="ARBA00001911"/>
    </source>
</evidence>
<proteinExistence type="inferred from homology"/>
<dbReference type="RefSeq" id="WP_133482793.1">
    <property type="nucleotide sequence ID" value="NZ_SNWH01000005.1"/>
</dbReference>
<evidence type="ECO:0000313" key="12">
    <source>
        <dbReference type="EMBL" id="TDO10659.1"/>
    </source>
</evidence>
<dbReference type="Proteomes" id="UP000295150">
    <property type="component" value="Unassembled WGS sequence"/>
</dbReference>
<dbReference type="AlphaFoldDB" id="A0A4V3C0J3"/>
<keyword evidence="7 10" id="KW-0520">NAD</keyword>
<dbReference type="NCBIfam" id="NF007956">
    <property type="entry name" value="PRK10675.1"/>
    <property type="match status" value="1"/>
</dbReference>
<accession>A0A4V3C0J3</accession>
<evidence type="ECO:0000256" key="4">
    <source>
        <dbReference type="ARBA" id="ARBA00007637"/>
    </source>
</evidence>
<feature type="domain" description="NAD-dependent epimerase/dehydratase" evidence="11">
    <location>
        <begin position="4"/>
        <end position="263"/>
    </location>
</feature>
<evidence type="ECO:0000256" key="3">
    <source>
        <dbReference type="ARBA" id="ARBA00004947"/>
    </source>
</evidence>
<dbReference type="Gene3D" id="3.40.50.720">
    <property type="entry name" value="NAD(P)-binding Rossmann-like Domain"/>
    <property type="match status" value="1"/>
</dbReference>
<keyword evidence="10" id="KW-0119">Carbohydrate metabolism</keyword>
<sequence length="348" mass="37843">MATVLVTGGAGYIGTHLLVVLQQAGHHVLVLDNFSNAAEVALDRVTAITGQPVTAWRADVRDRRMLRDLFGKHTVDHVIHLAGLKAVGESVTTPLTYIDNNVGGSVALLEEMARAGVRSLVFSSTATVYGEAVASPVGECAPTGGVTSPYARSKLMVEDVLADVAAADPRWQIAVLRYFNPVGAHPSGCIGEDPLGTPNNLMPILSQVAVGRRSSLAIYGNDYPTRDGTGVRDYLHVMDLAEGHLRAMEHMTGRPGWRVWNLGTGRGASVLEVLREYEAVLGRSIPHRFVARRPGDIAEYYADPGKAQRELGWQATRTLTDMVRDAWQWQARNPHGYSTRQKRLEASF</sequence>
<comment type="pathway">
    <text evidence="3 10">Carbohydrate metabolism; galactose metabolism.</text>
</comment>
<dbReference type="UniPathway" id="UPA00214"/>
<evidence type="ECO:0000256" key="6">
    <source>
        <dbReference type="ARBA" id="ARBA00018569"/>
    </source>
</evidence>
<evidence type="ECO:0000259" key="11">
    <source>
        <dbReference type="Pfam" id="PF01370"/>
    </source>
</evidence>
<evidence type="ECO:0000256" key="5">
    <source>
        <dbReference type="ARBA" id="ARBA00013189"/>
    </source>
</evidence>
<dbReference type="EMBL" id="SNWH01000005">
    <property type="protein sequence ID" value="TDO10659.1"/>
    <property type="molecule type" value="Genomic_DNA"/>
</dbReference>
<dbReference type="InterPro" id="IPR005886">
    <property type="entry name" value="UDP_G4E"/>
</dbReference>
<dbReference type="GO" id="GO:0006012">
    <property type="term" value="P:galactose metabolic process"/>
    <property type="evidence" value="ECO:0007669"/>
    <property type="project" value="UniProtKB-UniPathway"/>
</dbReference>
<comment type="catalytic activity">
    <reaction evidence="1 10">
        <text>UDP-alpha-D-glucose = UDP-alpha-D-galactose</text>
        <dbReference type="Rhea" id="RHEA:22168"/>
        <dbReference type="ChEBI" id="CHEBI:58885"/>
        <dbReference type="ChEBI" id="CHEBI:66914"/>
        <dbReference type="EC" id="5.1.3.2"/>
    </reaction>
</comment>
<dbReference type="Gene3D" id="3.90.25.10">
    <property type="entry name" value="UDP-galactose 4-epimerase, domain 1"/>
    <property type="match status" value="1"/>
</dbReference>
<dbReference type="InterPro" id="IPR001509">
    <property type="entry name" value="Epimerase_deHydtase"/>
</dbReference>
<comment type="caution">
    <text evidence="12">The sequence shown here is derived from an EMBL/GenBank/DDBJ whole genome shotgun (WGS) entry which is preliminary data.</text>
</comment>
<organism evidence="12 13">
    <name type="scientific">Halomonas ventosae</name>
    <dbReference type="NCBI Taxonomy" id="229007"/>
    <lineage>
        <taxon>Bacteria</taxon>
        <taxon>Pseudomonadati</taxon>
        <taxon>Pseudomonadota</taxon>
        <taxon>Gammaproteobacteria</taxon>
        <taxon>Oceanospirillales</taxon>
        <taxon>Halomonadaceae</taxon>
        <taxon>Halomonas</taxon>
    </lineage>
</organism>
<dbReference type="SUPFAM" id="SSF51735">
    <property type="entry name" value="NAD(P)-binding Rossmann-fold domains"/>
    <property type="match status" value="1"/>
</dbReference>
<keyword evidence="9 10" id="KW-0413">Isomerase</keyword>